<dbReference type="EMBL" id="KN831770">
    <property type="protein sequence ID" value="KIM46726.1"/>
    <property type="molecule type" value="Genomic_DNA"/>
</dbReference>
<organism evidence="2 3">
    <name type="scientific">Hebeloma cylindrosporum</name>
    <dbReference type="NCBI Taxonomy" id="76867"/>
    <lineage>
        <taxon>Eukaryota</taxon>
        <taxon>Fungi</taxon>
        <taxon>Dikarya</taxon>
        <taxon>Basidiomycota</taxon>
        <taxon>Agaricomycotina</taxon>
        <taxon>Agaricomycetes</taxon>
        <taxon>Agaricomycetidae</taxon>
        <taxon>Agaricales</taxon>
        <taxon>Agaricineae</taxon>
        <taxon>Hymenogastraceae</taxon>
        <taxon>Hebeloma</taxon>
    </lineage>
</organism>
<evidence type="ECO:0000256" key="1">
    <source>
        <dbReference type="SAM" id="MobiDB-lite"/>
    </source>
</evidence>
<reference evidence="3" key="2">
    <citation type="submission" date="2015-01" db="EMBL/GenBank/DDBJ databases">
        <title>Evolutionary Origins and Diversification of the Mycorrhizal Mutualists.</title>
        <authorList>
            <consortium name="DOE Joint Genome Institute"/>
            <consortium name="Mycorrhizal Genomics Consortium"/>
            <person name="Kohler A."/>
            <person name="Kuo A."/>
            <person name="Nagy L.G."/>
            <person name="Floudas D."/>
            <person name="Copeland A."/>
            <person name="Barry K.W."/>
            <person name="Cichocki N."/>
            <person name="Veneault-Fourrey C."/>
            <person name="LaButti K."/>
            <person name="Lindquist E.A."/>
            <person name="Lipzen A."/>
            <person name="Lundell T."/>
            <person name="Morin E."/>
            <person name="Murat C."/>
            <person name="Riley R."/>
            <person name="Ohm R."/>
            <person name="Sun H."/>
            <person name="Tunlid A."/>
            <person name="Henrissat B."/>
            <person name="Grigoriev I.V."/>
            <person name="Hibbett D.S."/>
            <person name="Martin F."/>
        </authorList>
    </citation>
    <scope>NUCLEOTIDE SEQUENCE [LARGE SCALE GENOMIC DNA]</scope>
    <source>
        <strain evidence="3">h7</strain>
    </source>
</reference>
<protein>
    <submittedName>
        <fullName evidence="2">Uncharacterized protein</fullName>
    </submittedName>
</protein>
<evidence type="ECO:0000313" key="3">
    <source>
        <dbReference type="Proteomes" id="UP000053424"/>
    </source>
</evidence>
<accession>A0A0C3CS71</accession>
<feature type="region of interest" description="Disordered" evidence="1">
    <location>
        <begin position="1"/>
        <end position="20"/>
    </location>
</feature>
<feature type="compositionally biased region" description="Polar residues" evidence="1">
    <location>
        <begin position="1"/>
        <end position="10"/>
    </location>
</feature>
<sequence length="79" mass="8727">MSNATTSQFQLAPGDNNVVGARDADDISRSLLVYQIYGRDVTDPCRLESVRPPMPTLVPVINQFGLDSDGSTQRRQLNF</sequence>
<dbReference type="HOGENOM" id="CLU_2606304_0_0_1"/>
<gene>
    <name evidence="2" type="ORF">M413DRAFT_261505</name>
</gene>
<keyword evidence="3" id="KW-1185">Reference proteome</keyword>
<dbReference type="AlphaFoldDB" id="A0A0C3CS71"/>
<dbReference type="Proteomes" id="UP000053424">
    <property type="component" value="Unassembled WGS sequence"/>
</dbReference>
<proteinExistence type="predicted"/>
<evidence type="ECO:0000313" key="2">
    <source>
        <dbReference type="EMBL" id="KIM46726.1"/>
    </source>
</evidence>
<reference evidence="2 3" key="1">
    <citation type="submission" date="2014-04" db="EMBL/GenBank/DDBJ databases">
        <authorList>
            <consortium name="DOE Joint Genome Institute"/>
            <person name="Kuo A."/>
            <person name="Gay G."/>
            <person name="Dore J."/>
            <person name="Kohler A."/>
            <person name="Nagy L.G."/>
            <person name="Floudas D."/>
            <person name="Copeland A."/>
            <person name="Barry K.W."/>
            <person name="Cichocki N."/>
            <person name="Veneault-Fourrey C."/>
            <person name="LaButti K."/>
            <person name="Lindquist E.A."/>
            <person name="Lipzen A."/>
            <person name="Lundell T."/>
            <person name="Morin E."/>
            <person name="Murat C."/>
            <person name="Sun H."/>
            <person name="Tunlid A."/>
            <person name="Henrissat B."/>
            <person name="Grigoriev I.V."/>
            <person name="Hibbett D.S."/>
            <person name="Martin F."/>
            <person name="Nordberg H.P."/>
            <person name="Cantor M.N."/>
            <person name="Hua S.X."/>
        </authorList>
    </citation>
    <scope>NUCLEOTIDE SEQUENCE [LARGE SCALE GENOMIC DNA]</scope>
    <source>
        <strain evidence="3">h7</strain>
    </source>
</reference>
<name>A0A0C3CS71_HEBCY</name>